<dbReference type="KEGG" id="pei:H9L10_15450"/>
<evidence type="ECO:0000313" key="1">
    <source>
        <dbReference type="EMBL" id="QNN51133.1"/>
    </source>
</evidence>
<accession>A0A7G9R6A8</accession>
<proteinExistence type="predicted"/>
<protein>
    <submittedName>
        <fullName evidence="1">SRPBCC family protein</fullName>
    </submittedName>
</protein>
<dbReference type="InterPro" id="IPR019587">
    <property type="entry name" value="Polyketide_cyclase/dehydratase"/>
</dbReference>
<dbReference type="EMBL" id="CP060712">
    <property type="protein sequence ID" value="QNN51133.1"/>
    <property type="molecule type" value="Genomic_DNA"/>
</dbReference>
<dbReference type="Gene3D" id="3.30.530.20">
    <property type="match status" value="1"/>
</dbReference>
<sequence length="139" mass="15233">MERTITTAAPPADVLPYLADFRNATEWDAGTVSCERVSGDGGVGTRYRNVSKFAGNTVELEYTTEELGEDRIVIVGRNATTTSHDTITVRPEGTGSAVTYRAEFEFSGMARFLGPVMTPLLERLGDRTAAQLEEVLERR</sequence>
<dbReference type="SUPFAM" id="SSF55961">
    <property type="entry name" value="Bet v1-like"/>
    <property type="match status" value="1"/>
</dbReference>
<evidence type="ECO:0000313" key="2">
    <source>
        <dbReference type="Proteomes" id="UP000515976"/>
    </source>
</evidence>
<organism evidence="1 2">
    <name type="scientific">Phycicoccus endophyticus</name>
    <dbReference type="NCBI Taxonomy" id="1690220"/>
    <lineage>
        <taxon>Bacteria</taxon>
        <taxon>Bacillati</taxon>
        <taxon>Actinomycetota</taxon>
        <taxon>Actinomycetes</taxon>
        <taxon>Micrococcales</taxon>
        <taxon>Intrasporangiaceae</taxon>
        <taxon>Phycicoccus</taxon>
    </lineage>
</organism>
<reference evidence="1 2" key="1">
    <citation type="submission" date="2020-08" db="EMBL/GenBank/DDBJ databases">
        <title>Genome sequence of Phycicoccus endophyticus JCM 31784T.</title>
        <authorList>
            <person name="Hyun D.-W."/>
            <person name="Bae J.-W."/>
        </authorList>
    </citation>
    <scope>NUCLEOTIDE SEQUENCE [LARGE SCALE GENOMIC DNA]</scope>
    <source>
        <strain evidence="1 2">JCM 31784</strain>
    </source>
</reference>
<dbReference type="Proteomes" id="UP000515976">
    <property type="component" value="Chromosome"/>
</dbReference>
<dbReference type="AlphaFoldDB" id="A0A7G9R6A8"/>
<gene>
    <name evidence="1" type="ORF">H9L10_15450</name>
</gene>
<dbReference type="InterPro" id="IPR023393">
    <property type="entry name" value="START-like_dom_sf"/>
</dbReference>
<keyword evidence="2" id="KW-1185">Reference proteome</keyword>
<dbReference type="Pfam" id="PF10604">
    <property type="entry name" value="Polyketide_cyc2"/>
    <property type="match status" value="1"/>
</dbReference>
<name>A0A7G9R6A8_9MICO</name>